<feature type="domain" description="Alpha 1,4-glycosyltransferase" evidence="7">
    <location>
        <begin position="181"/>
        <end position="304"/>
    </location>
</feature>
<keyword evidence="4" id="KW-0808">Transferase</keyword>
<evidence type="ECO:0000256" key="4">
    <source>
        <dbReference type="ARBA" id="ARBA00022679"/>
    </source>
</evidence>
<evidence type="ECO:0000313" key="9">
    <source>
        <dbReference type="Proteomes" id="UP000694569"/>
    </source>
</evidence>
<dbReference type="InterPro" id="IPR007577">
    <property type="entry name" value="GlycoTrfase_DXD_sugar-bd_CS"/>
</dbReference>
<dbReference type="SUPFAM" id="SSF53448">
    <property type="entry name" value="Nucleotide-diphospho-sugar transferases"/>
    <property type="match status" value="1"/>
</dbReference>
<dbReference type="GO" id="GO:0000139">
    <property type="term" value="C:Golgi membrane"/>
    <property type="evidence" value="ECO:0007669"/>
    <property type="project" value="UniProtKB-SubCell"/>
</dbReference>
<reference evidence="8" key="2">
    <citation type="submission" date="2025-09" db="UniProtKB">
        <authorList>
            <consortium name="Ensembl"/>
        </authorList>
    </citation>
    <scope>IDENTIFICATION</scope>
</reference>
<dbReference type="Pfam" id="PF04488">
    <property type="entry name" value="Gly_transf_sug"/>
    <property type="match status" value="1"/>
</dbReference>
<keyword evidence="9" id="KW-1185">Reference proteome</keyword>
<dbReference type="Gene3D" id="3.90.550.20">
    <property type="match status" value="1"/>
</dbReference>
<accession>A0A8C5MP34</accession>
<protein>
    <recommendedName>
        <fullName evidence="7">Alpha 1,4-glycosyltransferase domain-containing protein</fullName>
    </recommendedName>
</protein>
<dbReference type="PANTHER" id="PTHR12042:SF16">
    <property type="entry name" value="ALPHA-1,4-N-ACETYLGLUCOSAMINYLTRANSFERASE"/>
    <property type="match status" value="1"/>
</dbReference>
<dbReference type="InterPro" id="IPR051981">
    <property type="entry name" value="Glycosyltransf_32"/>
</dbReference>
<dbReference type="GO" id="GO:0008375">
    <property type="term" value="F:acetylglucosaminyltransferase activity"/>
    <property type="evidence" value="ECO:0007669"/>
    <property type="project" value="TreeGrafter"/>
</dbReference>
<evidence type="ECO:0000256" key="6">
    <source>
        <dbReference type="ARBA" id="ARBA00023136"/>
    </source>
</evidence>
<evidence type="ECO:0000256" key="5">
    <source>
        <dbReference type="ARBA" id="ARBA00023034"/>
    </source>
</evidence>
<dbReference type="OrthoDB" id="407609at2759"/>
<dbReference type="InterPro" id="IPR029044">
    <property type="entry name" value="Nucleotide-diphossugar_trans"/>
</dbReference>
<keyword evidence="6" id="KW-0472">Membrane</keyword>
<proteinExistence type="inferred from homology"/>
<dbReference type="PANTHER" id="PTHR12042">
    <property type="entry name" value="LACTOSYLCERAMIDE 4-ALPHA-GALACTOSYLTRANSFERASE ALPHA- 1,4-GALACTOSYLTRANSFERASE"/>
    <property type="match status" value="1"/>
</dbReference>
<dbReference type="GO" id="GO:0006493">
    <property type="term" value="P:protein O-linked glycosylation"/>
    <property type="evidence" value="ECO:0007669"/>
    <property type="project" value="TreeGrafter"/>
</dbReference>
<evidence type="ECO:0000313" key="8">
    <source>
        <dbReference type="Ensembl" id="ENSLLEP00000014962.1"/>
    </source>
</evidence>
<evidence type="ECO:0000256" key="3">
    <source>
        <dbReference type="ARBA" id="ARBA00022676"/>
    </source>
</evidence>
<evidence type="ECO:0000256" key="1">
    <source>
        <dbReference type="ARBA" id="ARBA00004323"/>
    </source>
</evidence>
<evidence type="ECO:0000256" key="2">
    <source>
        <dbReference type="ARBA" id="ARBA00009003"/>
    </source>
</evidence>
<organism evidence="8 9">
    <name type="scientific">Leptobrachium leishanense</name>
    <name type="common">Leishan spiny toad</name>
    <dbReference type="NCBI Taxonomy" id="445787"/>
    <lineage>
        <taxon>Eukaryota</taxon>
        <taxon>Metazoa</taxon>
        <taxon>Chordata</taxon>
        <taxon>Craniata</taxon>
        <taxon>Vertebrata</taxon>
        <taxon>Euteleostomi</taxon>
        <taxon>Amphibia</taxon>
        <taxon>Batrachia</taxon>
        <taxon>Anura</taxon>
        <taxon>Pelobatoidea</taxon>
        <taxon>Megophryidae</taxon>
        <taxon>Leptobrachium</taxon>
    </lineage>
</organism>
<dbReference type="Pfam" id="PF04572">
    <property type="entry name" value="Gb3_synth"/>
    <property type="match status" value="1"/>
</dbReference>
<keyword evidence="5" id="KW-0333">Golgi apparatus</keyword>
<dbReference type="AlphaFoldDB" id="A0A8C5MP34"/>
<reference evidence="8" key="1">
    <citation type="submission" date="2025-08" db="UniProtKB">
        <authorList>
            <consortium name="Ensembl"/>
        </authorList>
    </citation>
    <scope>IDENTIFICATION</scope>
</reference>
<dbReference type="InterPro" id="IPR007652">
    <property type="entry name" value="A1-4-GlycosylTfrase_dom"/>
</dbReference>
<evidence type="ECO:0000259" key="7">
    <source>
        <dbReference type="Pfam" id="PF04572"/>
    </source>
</evidence>
<comment type="similarity">
    <text evidence="2">Belongs to the glycosyltransferase 32 family.</text>
</comment>
<dbReference type="Proteomes" id="UP000694569">
    <property type="component" value="Unplaced"/>
</dbReference>
<keyword evidence="3" id="KW-0328">Glycosyltransferase</keyword>
<sequence length="313" mass="36563">MICCSLKAGFSLHFPKAIHKIWPVNILSKGNGVMFLETTDRMNPPSFVLCAIESAARVYPDRPIVFFMKGLKEINSEDDQKKAKGHFPTLSSFNNIFFFPLRMEEIFRDTPLLPWYEKVNPEREEHWTHVSSDGCRLALNWKYGGIYMDTDIISIRRITGGNFLAVESSMYVSNGVFGLLPQHNFTWWSMENFVEKYNGAIWAHNGPHLFTRVLKQMCAIQELITVEDFMCKDITLLNPQRFYPIPYESWELYYEVWEDLPTFNDSYALHLWNYMNVDHMTVIPGSNMLMEHLYQQFCPSTYGALQRNESTVL</sequence>
<dbReference type="GeneTree" id="ENSGT00510000047981"/>
<comment type="subcellular location">
    <subcellularLocation>
        <location evidence="1">Golgi apparatus membrane</location>
        <topology evidence="1">Single-pass type II membrane protein</topology>
    </subcellularLocation>
</comment>
<dbReference type="Ensembl" id="ENSLLET00000015543.1">
    <property type="protein sequence ID" value="ENSLLEP00000014962.1"/>
    <property type="gene ID" value="ENSLLEG00000009529.1"/>
</dbReference>
<name>A0A8C5MP34_9ANUR</name>